<evidence type="ECO:0000256" key="2">
    <source>
        <dbReference type="SAM" id="SignalP"/>
    </source>
</evidence>
<name>A0ABS9DWA8_9PROT</name>
<dbReference type="PANTHER" id="PTHR30469:SF15">
    <property type="entry name" value="HLYD FAMILY OF SECRETION PROTEINS"/>
    <property type="match status" value="1"/>
</dbReference>
<reference evidence="3 4" key="1">
    <citation type="submission" date="2022-01" db="EMBL/GenBank/DDBJ databases">
        <authorList>
            <person name="Won M."/>
            <person name="Kim S.-J."/>
            <person name="Kwon S.-W."/>
        </authorList>
    </citation>
    <scope>NUCLEOTIDE SEQUENCE [LARGE SCALE GENOMIC DNA]</scope>
    <source>
        <strain evidence="3 4">KCTC 23505</strain>
    </source>
</reference>
<dbReference type="InterPro" id="IPR006143">
    <property type="entry name" value="RND_pump_MFP"/>
</dbReference>
<feature type="chain" id="PRO_5046584026" evidence="2">
    <location>
        <begin position="21"/>
        <end position="348"/>
    </location>
</feature>
<dbReference type="RefSeq" id="WP_235704263.1">
    <property type="nucleotide sequence ID" value="NZ_JAKGBZ010000016.1"/>
</dbReference>
<evidence type="ECO:0000313" key="3">
    <source>
        <dbReference type="EMBL" id="MCF3947031.1"/>
    </source>
</evidence>
<dbReference type="Gene3D" id="2.40.30.170">
    <property type="match status" value="1"/>
</dbReference>
<dbReference type="Gene3D" id="2.40.420.20">
    <property type="match status" value="1"/>
</dbReference>
<dbReference type="SUPFAM" id="SSF111369">
    <property type="entry name" value="HlyD-like secretion proteins"/>
    <property type="match status" value="1"/>
</dbReference>
<gene>
    <name evidence="3" type="ORF">L2A60_10100</name>
</gene>
<feature type="signal peptide" evidence="2">
    <location>
        <begin position="1"/>
        <end position="20"/>
    </location>
</feature>
<dbReference type="Proteomes" id="UP001521209">
    <property type="component" value="Unassembled WGS sequence"/>
</dbReference>
<keyword evidence="2" id="KW-0732">Signal</keyword>
<dbReference type="Gene3D" id="2.40.50.100">
    <property type="match status" value="1"/>
</dbReference>
<comment type="similarity">
    <text evidence="1">Belongs to the membrane fusion protein (MFP) (TC 8.A.1) family.</text>
</comment>
<dbReference type="NCBIfam" id="TIGR01730">
    <property type="entry name" value="RND_mfp"/>
    <property type="match status" value="1"/>
</dbReference>
<evidence type="ECO:0000313" key="4">
    <source>
        <dbReference type="Proteomes" id="UP001521209"/>
    </source>
</evidence>
<dbReference type="Gene3D" id="1.10.287.470">
    <property type="entry name" value="Helix hairpin bin"/>
    <property type="match status" value="1"/>
</dbReference>
<protein>
    <submittedName>
        <fullName evidence="3">Efflux RND transporter periplasmic adaptor subunit</fullName>
    </submittedName>
</protein>
<keyword evidence="4" id="KW-1185">Reference proteome</keyword>
<proteinExistence type="inferred from homology"/>
<accession>A0ABS9DWA8</accession>
<evidence type="ECO:0000256" key="1">
    <source>
        <dbReference type="ARBA" id="ARBA00009477"/>
    </source>
</evidence>
<sequence length="348" mass="35606">MKTLAAFAIFAGMIAAPALAAAGTTNGPSVLVKLTPLTHGSLPRVLTVYGSVGPASSARQTLMAPLQAAVTNVYVRRGALVAKGAPLVRLVPSPASVSAYAQAKSALRVATDLVSRTRSMVGSHLATDQQLFQAEKSQADAEAALDALQAQGAQGPHTLRAPFPAIVTVIDTTPGAIVSEGAGLVQLAQPNGLVLKAGVVPNEAREIHVKDPVKLTPIGGGASLAGTVLFHGSLVESINGLVPVDISVPAGKTLLGEMFQANITVGHINGYVVPHRAILVNDTGNTYIVQAHGMTAKKVVVHVLVSDDDKDVINGALEPGAPVVLAGNYQLDNGMKIRLADPKGKASQ</sequence>
<dbReference type="EMBL" id="JAKGBZ010000016">
    <property type="protein sequence ID" value="MCF3947031.1"/>
    <property type="molecule type" value="Genomic_DNA"/>
</dbReference>
<dbReference type="PANTHER" id="PTHR30469">
    <property type="entry name" value="MULTIDRUG RESISTANCE PROTEIN MDTA"/>
    <property type="match status" value="1"/>
</dbReference>
<comment type="caution">
    <text evidence="3">The sequence shown here is derived from an EMBL/GenBank/DDBJ whole genome shotgun (WGS) entry which is preliminary data.</text>
</comment>
<organism evidence="3 4">
    <name type="scientific">Acidiphilium iwatense</name>
    <dbReference type="NCBI Taxonomy" id="768198"/>
    <lineage>
        <taxon>Bacteria</taxon>
        <taxon>Pseudomonadati</taxon>
        <taxon>Pseudomonadota</taxon>
        <taxon>Alphaproteobacteria</taxon>
        <taxon>Acetobacterales</taxon>
        <taxon>Acidocellaceae</taxon>
        <taxon>Acidiphilium</taxon>
    </lineage>
</organism>